<dbReference type="InterPro" id="IPR001214">
    <property type="entry name" value="SET_dom"/>
</dbReference>
<comment type="caution">
    <text evidence="2">The sequence shown here is derived from an EMBL/GenBank/DDBJ whole genome shotgun (WGS) entry which is preliminary data.</text>
</comment>
<evidence type="ECO:0000259" key="1">
    <source>
        <dbReference type="PROSITE" id="PS50280"/>
    </source>
</evidence>
<accession>A0AAD5SAR3</accession>
<name>A0AAD5SAR3_9FUNG</name>
<reference evidence="2" key="1">
    <citation type="submission" date="2020-05" db="EMBL/GenBank/DDBJ databases">
        <title>Phylogenomic resolution of chytrid fungi.</title>
        <authorList>
            <person name="Stajich J.E."/>
            <person name="Amses K."/>
            <person name="Simmons R."/>
            <person name="Seto K."/>
            <person name="Myers J."/>
            <person name="Bonds A."/>
            <person name="Quandt C.A."/>
            <person name="Barry K."/>
            <person name="Liu P."/>
            <person name="Grigoriev I."/>
            <person name="Longcore J.E."/>
            <person name="James T.Y."/>
        </authorList>
    </citation>
    <scope>NUCLEOTIDE SEQUENCE</scope>
    <source>
        <strain evidence="2">JEL0318</strain>
    </source>
</reference>
<dbReference type="AlphaFoldDB" id="A0AAD5SAR3"/>
<dbReference type="CDD" id="cd08161">
    <property type="entry name" value="SET"/>
    <property type="match status" value="1"/>
</dbReference>
<dbReference type="PROSITE" id="PS50280">
    <property type="entry name" value="SET"/>
    <property type="match status" value="1"/>
</dbReference>
<gene>
    <name evidence="2" type="ORF">HK097_010186</name>
</gene>
<dbReference type="Pfam" id="PF00856">
    <property type="entry name" value="SET"/>
    <property type="match status" value="1"/>
</dbReference>
<dbReference type="Proteomes" id="UP001212841">
    <property type="component" value="Unassembled WGS sequence"/>
</dbReference>
<sequence length="223" mass="25406">MTTIYKHKHIDRRSSSVAGLGVFATKNIPAGTILTMDLVAVGTEPELAEFLDRDNVHLRGKVYPRGHDVRTIVKVLLNSFDDEPSVLGEYLSYYNHSCAPNAGLVRALGASHFFYMIVAVKAIKKREKIRIFYGYEGTHDEESAHFVNCKGCDAKEGDFVRWSGIAEALHDKERYFALFEAWQKQERTAVEKAILEKYHKAEDIFRLLPESTRQELLKNAKQN</sequence>
<proteinExistence type="predicted"/>
<evidence type="ECO:0000313" key="2">
    <source>
        <dbReference type="EMBL" id="KAJ3048805.1"/>
    </source>
</evidence>
<dbReference type="SMART" id="SM00317">
    <property type="entry name" value="SET"/>
    <property type="match status" value="1"/>
</dbReference>
<evidence type="ECO:0000313" key="3">
    <source>
        <dbReference type="Proteomes" id="UP001212841"/>
    </source>
</evidence>
<dbReference type="InterPro" id="IPR046341">
    <property type="entry name" value="SET_dom_sf"/>
</dbReference>
<dbReference type="Gene3D" id="2.170.270.10">
    <property type="entry name" value="SET domain"/>
    <property type="match status" value="1"/>
</dbReference>
<protein>
    <recommendedName>
        <fullName evidence="1">SET domain-containing protein</fullName>
    </recommendedName>
</protein>
<organism evidence="2 3">
    <name type="scientific">Rhizophlyctis rosea</name>
    <dbReference type="NCBI Taxonomy" id="64517"/>
    <lineage>
        <taxon>Eukaryota</taxon>
        <taxon>Fungi</taxon>
        <taxon>Fungi incertae sedis</taxon>
        <taxon>Chytridiomycota</taxon>
        <taxon>Chytridiomycota incertae sedis</taxon>
        <taxon>Chytridiomycetes</taxon>
        <taxon>Rhizophlyctidales</taxon>
        <taxon>Rhizophlyctidaceae</taxon>
        <taxon>Rhizophlyctis</taxon>
    </lineage>
</organism>
<dbReference type="SUPFAM" id="SSF82199">
    <property type="entry name" value="SET domain"/>
    <property type="match status" value="1"/>
</dbReference>
<keyword evidence="3" id="KW-1185">Reference proteome</keyword>
<feature type="domain" description="SET" evidence="1">
    <location>
        <begin position="8"/>
        <end position="134"/>
    </location>
</feature>
<dbReference type="EMBL" id="JADGJD010000735">
    <property type="protein sequence ID" value="KAJ3048805.1"/>
    <property type="molecule type" value="Genomic_DNA"/>
</dbReference>